<protein>
    <submittedName>
        <fullName evidence="3">Cytochrome P450</fullName>
    </submittedName>
</protein>
<sequence>MPDESAVVDQPSTARCPFAELSDFDHAADFHRTTIEEGLQASAYFEQAGIRDAAERNGGVCAFWMGGERSLYQVTNTPLVSDDDLLPTTAAAAGLFGDFMGSLPNTRADRPAKRAVIERVLSNARFIDAITTNVRDAVVSYVEQLGTSETSLEDFCLRVVAYVDSVVPGVLDLRDVPLDVYLSSPEYGPTLRRYFEIASEVISKVHPSAMQGFENMLDLIREILYANFNSLNAAPPTNMIRGYFALWGVPFTRDAIASLELNRVKELATVVIATYDTTATALSWALSFLAAEPQLRDALAEAWSASASGPLGLSELVVLEAVRFSGGNPSALWRRTSRDVDIDIHGVSEVIPAGTRIWLDRYAANRDSETFPDPDRMNVENIRAMVHNDRDSVSSLLSRNRYEINSFNMINTERNPRKCPGRLFAVKMQAILLDTVFEHYDIAITGTDTAFRRHSTMPRPASDGRISFRPTTEVPR</sequence>
<accession>A0ABU2JG03</accession>
<dbReference type="CDD" id="cd00302">
    <property type="entry name" value="cytochrome_P450"/>
    <property type="match status" value="1"/>
</dbReference>
<evidence type="ECO:0000256" key="2">
    <source>
        <dbReference type="SAM" id="MobiDB-lite"/>
    </source>
</evidence>
<dbReference type="SUPFAM" id="SSF48264">
    <property type="entry name" value="Cytochrome P450"/>
    <property type="match status" value="1"/>
</dbReference>
<proteinExistence type="inferred from homology"/>
<dbReference type="PANTHER" id="PTHR24305:SF166">
    <property type="entry name" value="CYTOCHROME P450 12A4, MITOCHONDRIAL-RELATED"/>
    <property type="match status" value="1"/>
</dbReference>
<dbReference type="InterPro" id="IPR036396">
    <property type="entry name" value="Cyt_P450_sf"/>
</dbReference>
<name>A0ABU2JG03_9ACTN</name>
<dbReference type="RefSeq" id="WP_311425063.1">
    <property type="nucleotide sequence ID" value="NZ_JAVREH010000059.1"/>
</dbReference>
<dbReference type="PANTHER" id="PTHR24305">
    <property type="entry name" value="CYTOCHROME P450"/>
    <property type="match status" value="1"/>
</dbReference>
<dbReference type="Gene3D" id="1.10.630.10">
    <property type="entry name" value="Cytochrome P450"/>
    <property type="match status" value="1"/>
</dbReference>
<evidence type="ECO:0000313" key="3">
    <source>
        <dbReference type="EMBL" id="MDT0263920.1"/>
    </source>
</evidence>
<comment type="similarity">
    <text evidence="1">Belongs to the cytochrome P450 family.</text>
</comment>
<evidence type="ECO:0000313" key="4">
    <source>
        <dbReference type="Proteomes" id="UP001183176"/>
    </source>
</evidence>
<dbReference type="Proteomes" id="UP001183176">
    <property type="component" value="Unassembled WGS sequence"/>
</dbReference>
<dbReference type="InterPro" id="IPR001128">
    <property type="entry name" value="Cyt_P450"/>
</dbReference>
<dbReference type="Pfam" id="PF00067">
    <property type="entry name" value="p450"/>
    <property type="match status" value="1"/>
</dbReference>
<keyword evidence="4" id="KW-1185">Reference proteome</keyword>
<feature type="region of interest" description="Disordered" evidence="2">
    <location>
        <begin position="453"/>
        <end position="476"/>
    </location>
</feature>
<reference evidence="4" key="1">
    <citation type="submission" date="2023-07" db="EMBL/GenBank/DDBJ databases">
        <title>30 novel species of actinomycetes from the DSMZ collection.</title>
        <authorList>
            <person name="Nouioui I."/>
        </authorList>
    </citation>
    <scope>NUCLEOTIDE SEQUENCE [LARGE SCALE GENOMIC DNA]</scope>
    <source>
        <strain evidence="4">DSM 44399</strain>
    </source>
</reference>
<gene>
    <name evidence="3" type="ORF">RM423_21320</name>
</gene>
<evidence type="ECO:0000256" key="1">
    <source>
        <dbReference type="ARBA" id="ARBA00010617"/>
    </source>
</evidence>
<comment type="caution">
    <text evidence="3">The sequence shown here is derived from an EMBL/GenBank/DDBJ whole genome shotgun (WGS) entry which is preliminary data.</text>
</comment>
<dbReference type="EMBL" id="JAVREH010000059">
    <property type="protein sequence ID" value="MDT0263920.1"/>
    <property type="molecule type" value="Genomic_DNA"/>
</dbReference>
<dbReference type="InterPro" id="IPR050121">
    <property type="entry name" value="Cytochrome_P450_monoxygenase"/>
</dbReference>
<organism evidence="3 4">
    <name type="scientific">Jatrophihabitans lederbergiae</name>
    <dbReference type="NCBI Taxonomy" id="3075547"/>
    <lineage>
        <taxon>Bacteria</taxon>
        <taxon>Bacillati</taxon>
        <taxon>Actinomycetota</taxon>
        <taxon>Actinomycetes</taxon>
        <taxon>Jatrophihabitantales</taxon>
        <taxon>Jatrophihabitantaceae</taxon>
        <taxon>Jatrophihabitans</taxon>
    </lineage>
</organism>